<feature type="domain" description="Radical SAM core" evidence="4">
    <location>
        <begin position="59"/>
        <end position="307"/>
    </location>
</feature>
<sequence>MSAAPLRWRLADAPEESGQGSLFSSDDLMTTERGTGRLSGLEFLHVHARKIVNEVPARSRMPFRFTINAYRGCSHACTYCFARPTHDYLGLDIGADFDRRIVVKVNAVQRLRAELRAPAWAGGSIAMGTNTDPYQRCEGKYRLTRGLVEVLAEARNPFSVLTKSALVLRDLDVLAAAARRTDVSVSLSIGTLDEAVWRATEPGAPHPLRRVDAVRQLAAAGIRTGVLVAPVLPGLSDSPDRLEEVVTACVAAGARSVTAIALHLRPGVREHFLGWLRPRDPALAADYERRYRRAYLPEQEQRRLAARVRAIAERSGARYASPAEARIPT</sequence>
<evidence type="ECO:0000256" key="3">
    <source>
        <dbReference type="ARBA" id="ARBA00023014"/>
    </source>
</evidence>
<dbReference type="SUPFAM" id="SSF102114">
    <property type="entry name" value="Radical SAM enzymes"/>
    <property type="match status" value="1"/>
</dbReference>
<keyword evidence="3" id="KW-0411">Iron-sulfur</keyword>
<dbReference type="Gene3D" id="3.80.30.30">
    <property type="match status" value="1"/>
</dbReference>
<gene>
    <name evidence="5" type="ORF">AVDCRST_MAG41-2884</name>
</gene>
<accession>A0A6J4J9L8</accession>
<dbReference type="GO" id="GO:0051536">
    <property type="term" value="F:iron-sulfur cluster binding"/>
    <property type="evidence" value="ECO:0007669"/>
    <property type="project" value="UniProtKB-KW"/>
</dbReference>
<dbReference type="PANTHER" id="PTHR43432:SF3">
    <property type="entry name" value="SLR0285 PROTEIN"/>
    <property type="match status" value="1"/>
</dbReference>
<dbReference type="CDD" id="cd01335">
    <property type="entry name" value="Radical_SAM"/>
    <property type="match status" value="1"/>
</dbReference>
<dbReference type="InterPro" id="IPR006638">
    <property type="entry name" value="Elp3/MiaA/NifB-like_rSAM"/>
</dbReference>
<reference evidence="5" key="1">
    <citation type="submission" date="2020-02" db="EMBL/GenBank/DDBJ databases">
        <authorList>
            <person name="Meier V. D."/>
        </authorList>
    </citation>
    <scope>NUCLEOTIDE SEQUENCE</scope>
    <source>
        <strain evidence="5">AVDCRST_MAG41</strain>
    </source>
</reference>
<evidence type="ECO:0000256" key="2">
    <source>
        <dbReference type="ARBA" id="ARBA00023004"/>
    </source>
</evidence>
<protein>
    <submittedName>
        <fullName evidence="5">Radical SAM domain protein</fullName>
    </submittedName>
</protein>
<organism evidence="5">
    <name type="scientific">uncultured Mycobacteriales bacterium</name>
    <dbReference type="NCBI Taxonomy" id="581187"/>
    <lineage>
        <taxon>Bacteria</taxon>
        <taxon>Bacillati</taxon>
        <taxon>Actinomycetota</taxon>
        <taxon>Actinomycetes</taxon>
        <taxon>Mycobacteriales</taxon>
        <taxon>environmental samples</taxon>
    </lineage>
</organism>
<proteinExistence type="predicted"/>
<dbReference type="PANTHER" id="PTHR43432">
    <property type="entry name" value="SLR0285 PROTEIN"/>
    <property type="match status" value="1"/>
</dbReference>
<dbReference type="GO" id="GO:0046872">
    <property type="term" value="F:metal ion binding"/>
    <property type="evidence" value="ECO:0007669"/>
    <property type="project" value="UniProtKB-KW"/>
</dbReference>
<dbReference type="SMART" id="SM00729">
    <property type="entry name" value="Elp3"/>
    <property type="match status" value="1"/>
</dbReference>
<dbReference type="InterPro" id="IPR058240">
    <property type="entry name" value="rSAM_sf"/>
</dbReference>
<keyword evidence="1" id="KW-0479">Metal-binding</keyword>
<dbReference type="InterPro" id="IPR040086">
    <property type="entry name" value="MJ0683-like"/>
</dbReference>
<dbReference type="EMBL" id="CADCTP010000263">
    <property type="protein sequence ID" value="CAA9270700.1"/>
    <property type="molecule type" value="Genomic_DNA"/>
</dbReference>
<evidence type="ECO:0000256" key="1">
    <source>
        <dbReference type="ARBA" id="ARBA00022723"/>
    </source>
</evidence>
<evidence type="ECO:0000313" key="5">
    <source>
        <dbReference type="EMBL" id="CAA9270700.1"/>
    </source>
</evidence>
<dbReference type="SFLD" id="SFLDS00029">
    <property type="entry name" value="Radical_SAM"/>
    <property type="match status" value="1"/>
</dbReference>
<dbReference type="InterPro" id="IPR007197">
    <property type="entry name" value="rSAM"/>
</dbReference>
<dbReference type="GO" id="GO:0003824">
    <property type="term" value="F:catalytic activity"/>
    <property type="evidence" value="ECO:0007669"/>
    <property type="project" value="InterPro"/>
</dbReference>
<dbReference type="AlphaFoldDB" id="A0A6J4J9L8"/>
<dbReference type="Pfam" id="PF04055">
    <property type="entry name" value="Radical_SAM"/>
    <property type="match status" value="1"/>
</dbReference>
<dbReference type="SFLD" id="SFLDG01084">
    <property type="entry name" value="Uncharacterised_Radical_SAM_Su"/>
    <property type="match status" value="1"/>
</dbReference>
<name>A0A6J4J9L8_9ACTN</name>
<dbReference type="PROSITE" id="PS51918">
    <property type="entry name" value="RADICAL_SAM"/>
    <property type="match status" value="1"/>
</dbReference>
<keyword evidence="2" id="KW-0408">Iron</keyword>
<evidence type="ECO:0000259" key="4">
    <source>
        <dbReference type="PROSITE" id="PS51918"/>
    </source>
</evidence>